<reference evidence="8" key="1">
    <citation type="submission" date="2016-04" db="EMBL/GenBank/DDBJ databases">
        <authorList>
            <person name="Evans L.H."/>
            <person name="Alamgir A."/>
            <person name="Owens N."/>
            <person name="Weber N.D."/>
            <person name="Virtaneva K."/>
            <person name="Barbian K."/>
            <person name="Babar A."/>
            <person name="Rosenke K."/>
        </authorList>
    </citation>
    <scope>NUCLEOTIDE SEQUENCE</scope>
    <source>
        <strain evidence="8">86-1</strain>
    </source>
</reference>
<protein>
    <submittedName>
        <fullName evidence="8">Uncharacterized protein</fullName>
    </submittedName>
</protein>
<dbReference type="SUPFAM" id="SSF88946">
    <property type="entry name" value="Sigma2 domain of RNA polymerase sigma factors"/>
    <property type="match status" value="1"/>
</dbReference>
<dbReference type="InterPro" id="IPR039425">
    <property type="entry name" value="RNA_pol_sigma-70-like"/>
</dbReference>
<dbReference type="InterPro" id="IPR013324">
    <property type="entry name" value="RNA_pol_sigma_r3/r4-like"/>
</dbReference>
<gene>
    <name evidence="8" type="ORF">KL86DYS1_20074</name>
</gene>
<comment type="similarity">
    <text evidence="1">Belongs to the sigma-70 factor family. ECF subfamily.</text>
</comment>
<dbReference type="GO" id="GO:0006352">
    <property type="term" value="P:DNA-templated transcription initiation"/>
    <property type="evidence" value="ECO:0007669"/>
    <property type="project" value="InterPro"/>
</dbReference>
<dbReference type="GO" id="GO:0016987">
    <property type="term" value="F:sigma factor activity"/>
    <property type="evidence" value="ECO:0007669"/>
    <property type="project" value="UniProtKB-KW"/>
</dbReference>
<dbReference type="InterPro" id="IPR013249">
    <property type="entry name" value="RNA_pol_sigma70_r4_t2"/>
</dbReference>
<evidence type="ECO:0000256" key="5">
    <source>
        <dbReference type="ARBA" id="ARBA00023163"/>
    </source>
</evidence>
<dbReference type="NCBIfam" id="TIGR02937">
    <property type="entry name" value="sigma70-ECF"/>
    <property type="match status" value="1"/>
</dbReference>
<keyword evidence="2" id="KW-0805">Transcription regulation</keyword>
<evidence type="ECO:0000256" key="2">
    <source>
        <dbReference type="ARBA" id="ARBA00023015"/>
    </source>
</evidence>
<keyword evidence="5" id="KW-0804">Transcription</keyword>
<evidence type="ECO:0000256" key="4">
    <source>
        <dbReference type="ARBA" id="ARBA00023125"/>
    </source>
</evidence>
<evidence type="ECO:0000259" key="7">
    <source>
        <dbReference type="Pfam" id="PF08281"/>
    </source>
</evidence>
<name>A0A212JKL5_9BACT</name>
<dbReference type="Pfam" id="PF08281">
    <property type="entry name" value="Sigma70_r4_2"/>
    <property type="match status" value="1"/>
</dbReference>
<dbReference type="PANTHER" id="PTHR43133:SF8">
    <property type="entry name" value="RNA POLYMERASE SIGMA FACTOR HI_1459-RELATED"/>
    <property type="match status" value="1"/>
</dbReference>
<dbReference type="AlphaFoldDB" id="A0A212JKL5"/>
<dbReference type="SUPFAM" id="SSF88659">
    <property type="entry name" value="Sigma3 and sigma4 domains of RNA polymerase sigma factors"/>
    <property type="match status" value="1"/>
</dbReference>
<organism evidence="8">
    <name type="scientific">uncultured Dysgonomonas sp</name>
    <dbReference type="NCBI Taxonomy" id="206096"/>
    <lineage>
        <taxon>Bacteria</taxon>
        <taxon>Pseudomonadati</taxon>
        <taxon>Bacteroidota</taxon>
        <taxon>Bacteroidia</taxon>
        <taxon>Bacteroidales</taxon>
        <taxon>Dysgonomonadaceae</taxon>
        <taxon>Dysgonomonas</taxon>
        <taxon>environmental samples</taxon>
    </lineage>
</organism>
<evidence type="ECO:0000256" key="3">
    <source>
        <dbReference type="ARBA" id="ARBA00023082"/>
    </source>
</evidence>
<keyword evidence="4" id="KW-0238">DNA-binding</keyword>
<dbReference type="Gene3D" id="1.10.10.10">
    <property type="entry name" value="Winged helix-like DNA-binding domain superfamily/Winged helix DNA-binding domain"/>
    <property type="match status" value="1"/>
</dbReference>
<dbReference type="EMBL" id="FLUM01000002">
    <property type="protein sequence ID" value="SBV99983.1"/>
    <property type="molecule type" value="Genomic_DNA"/>
</dbReference>
<accession>A0A212JKL5</accession>
<dbReference type="CDD" id="cd06171">
    <property type="entry name" value="Sigma70_r4"/>
    <property type="match status" value="1"/>
</dbReference>
<evidence type="ECO:0000313" key="8">
    <source>
        <dbReference type="EMBL" id="SBV99983.1"/>
    </source>
</evidence>
<evidence type="ECO:0000259" key="6">
    <source>
        <dbReference type="Pfam" id="PF04542"/>
    </source>
</evidence>
<dbReference type="Gene3D" id="1.10.1740.10">
    <property type="match status" value="1"/>
</dbReference>
<dbReference type="InterPro" id="IPR014284">
    <property type="entry name" value="RNA_pol_sigma-70_dom"/>
</dbReference>
<dbReference type="RefSeq" id="WP_296941185.1">
    <property type="nucleotide sequence ID" value="NZ_LT599032.1"/>
</dbReference>
<feature type="domain" description="RNA polymerase sigma-70 region 2" evidence="6">
    <location>
        <begin position="23"/>
        <end position="89"/>
    </location>
</feature>
<dbReference type="PANTHER" id="PTHR43133">
    <property type="entry name" value="RNA POLYMERASE ECF-TYPE SIGMA FACTO"/>
    <property type="match status" value="1"/>
</dbReference>
<sequence>MISFDSGIIEQCRKGDRRAQMQMYTTFYKRVYNTCFRVLRDSAEAEDTMQDAFLKAFSGLDSYSDSVPFEAWLVRIAINASIDKLRRRNMEMTELHENMNYDIADTDDNADWEQIMEKVGQVKSAIDKLPESSRLIINLYLIEGYDHEEIAEILSIAPGTARIQYMRAKQRLIELI</sequence>
<evidence type="ECO:0000256" key="1">
    <source>
        <dbReference type="ARBA" id="ARBA00010641"/>
    </source>
</evidence>
<dbReference type="InterPro" id="IPR013325">
    <property type="entry name" value="RNA_pol_sigma_r2"/>
</dbReference>
<proteinExistence type="inferred from homology"/>
<dbReference type="InterPro" id="IPR007627">
    <property type="entry name" value="RNA_pol_sigma70_r2"/>
</dbReference>
<feature type="domain" description="RNA polymerase sigma factor 70 region 4 type 2" evidence="7">
    <location>
        <begin position="121"/>
        <end position="172"/>
    </location>
</feature>
<dbReference type="Pfam" id="PF04542">
    <property type="entry name" value="Sigma70_r2"/>
    <property type="match status" value="1"/>
</dbReference>
<dbReference type="InterPro" id="IPR036388">
    <property type="entry name" value="WH-like_DNA-bd_sf"/>
</dbReference>
<keyword evidence="3" id="KW-0731">Sigma factor</keyword>
<dbReference type="GO" id="GO:0003677">
    <property type="term" value="F:DNA binding"/>
    <property type="evidence" value="ECO:0007669"/>
    <property type="project" value="UniProtKB-KW"/>
</dbReference>